<accession>A0A8S1H6S0</accession>
<dbReference type="InterPro" id="IPR007125">
    <property type="entry name" value="H2A/H2B/H3"/>
</dbReference>
<evidence type="ECO:0000256" key="7">
    <source>
        <dbReference type="ARBA" id="ARBA00023269"/>
    </source>
</evidence>
<dbReference type="FunFam" id="1.10.20.10:FF:000085">
    <property type="entry name" value="Histone H3.2"/>
    <property type="match status" value="1"/>
</dbReference>
<proteinExistence type="inferred from homology"/>
<dbReference type="GO" id="GO:0000786">
    <property type="term" value="C:nucleosome"/>
    <property type="evidence" value="ECO:0007669"/>
    <property type="project" value="UniProtKB-KW"/>
</dbReference>
<keyword evidence="5" id="KW-0238">DNA-binding</keyword>
<gene>
    <name evidence="10" type="ORF">CAUJ_LOCUS6267</name>
</gene>
<evidence type="ECO:0000256" key="4">
    <source>
        <dbReference type="ARBA" id="ARBA00022454"/>
    </source>
</evidence>
<dbReference type="GO" id="GO:0003677">
    <property type="term" value="F:DNA binding"/>
    <property type="evidence" value="ECO:0007669"/>
    <property type="project" value="UniProtKB-KW"/>
</dbReference>
<dbReference type="SUPFAM" id="SSF47113">
    <property type="entry name" value="Histone-fold"/>
    <property type="match status" value="1"/>
</dbReference>
<feature type="compositionally biased region" description="Low complexity" evidence="8">
    <location>
        <begin position="15"/>
        <end position="26"/>
    </location>
</feature>
<feature type="domain" description="Core Histone H2A/H2B/H3" evidence="9">
    <location>
        <begin position="222"/>
        <end position="308"/>
    </location>
</feature>
<protein>
    <recommendedName>
        <fullName evidence="9">Core Histone H2A/H2B/H3 domain-containing protein</fullName>
    </recommendedName>
</protein>
<comment type="similarity">
    <text evidence="3">Belongs to the histone H3 family.</text>
</comment>
<dbReference type="AlphaFoldDB" id="A0A8S1H6S0"/>
<comment type="caution">
    <text evidence="10">The sequence shown here is derived from an EMBL/GenBank/DDBJ whole genome shotgun (WGS) entry which is preliminary data.</text>
</comment>
<keyword evidence="6" id="KW-0539">Nucleus</keyword>
<feature type="compositionally biased region" description="Basic and acidic residues" evidence="8">
    <location>
        <begin position="161"/>
        <end position="177"/>
    </location>
</feature>
<dbReference type="GO" id="GO:0030527">
    <property type="term" value="F:structural constituent of chromatin"/>
    <property type="evidence" value="ECO:0007669"/>
    <property type="project" value="InterPro"/>
</dbReference>
<name>A0A8S1H6S0_9PELO</name>
<feature type="compositionally biased region" description="Acidic residues" evidence="8">
    <location>
        <begin position="64"/>
        <end position="73"/>
    </location>
</feature>
<dbReference type="InterPro" id="IPR009072">
    <property type="entry name" value="Histone-fold"/>
</dbReference>
<dbReference type="Pfam" id="PF00125">
    <property type="entry name" value="Histone"/>
    <property type="match status" value="1"/>
</dbReference>
<evidence type="ECO:0000256" key="5">
    <source>
        <dbReference type="ARBA" id="ARBA00023125"/>
    </source>
</evidence>
<feature type="compositionally biased region" description="Polar residues" evidence="8">
    <location>
        <begin position="187"/>
        <end position="196"/>
    </location>
</feature>
<evidence type="ECO:0000256" key="1">
    <source>
        <dbReference type="ARBA" id="ARBA00004123"/>
    </source>
</evidence>
<dbReference type="EMBL" id="CAJGYM010000015">
    <property type="protein sequence ID" value="CAD6190348.1"/>
    <property type="molecule type" value="Genomic_DNA"/>
</dbReference>
<dbReference type="OrthoDB" id="4025405at2759"/>
<evidence type="ECO:0000313" key="11">
    <source>
        <dbReference type="Proteomes" id="UP000835052"/>
    </source>
</evidence>
<dbReference type="GO" id="GO:0046982">
    <property type="term" value="F:protein heterodimerization activity"/>
    <property type="evidence" value="ECO:0007669"/>
    <property type="project" value="InterPro"/>
</dbReference>
<keyword evidence="7" id="KW-0544">Nucleosome core</keyword>
<evidence type="ECO:0000256" key="6">
    <source>
        <dbReference type="ARBA" id="ARBA00023242"/>
    </source>
</evidence>
<keyword evidence="4" id="KW-0158">Chromosome</keyword>
<comment type="subcellular location">
    <subcellularLocation>
        <location evidence="2">Chromosome</location>
    </subcellularLocation>
    <subcellularLocation>
        <location evidence="1">Nucleus</location>
    </subcellularLocation>
</comment>
<evidence type="ECO:0000256" key="3">
    <source>
        <dbReference type="ARBA" id="ARBA00010343"/>
    </source>
</evidence>
<dbReference type="InterPro" id="IPR000164">
    <property type="entry name" value="Histone_H3/CENP-A"/>
</dbReference>
<dbReference type="PRINTS" id="PR00622">
    <property type="entry name" value="HISTONEH3"/>
</dbReference>
<evidence type="ECO:0000313" key="10">
    <source>
        <dbReference type="EMBL" id="CAD6190348.1"/>
    </source>
</evidence>
<keyword evidence="11" id="KW-1185">Reference proteome</keyword>
<dbReference type="SMART" id="SM00428">
    <property type="entry name" value="H3"/>
    <property type="match status" value="1"/>
</dbReference>
<feature type="region of interest" description="Disordered" evidence="8">
    <location>
        <begin position="1"/>
        <end position="76"/>
    </location>
</feature>
<dbReference type="PANTHER" id="PTHR45810">
    <property type="entry name" value="HISTONE H3.2"/>
    <property type="match status" value="1"/>
</dbReference>
<dbReference type="Proteomes" id="UP000835052">
    <property type="component" value="Unassembled WGS sequence"/>
</dbReference>
<dbReference type="Gene3D" id="1.10.20.10">
    <property type="entry name" value="Histone, subunit A"/>
    <property type="match status" value="1"/>
</dbReference>
<evidence type="ECO:0000259" key="9">
    <source>
        <dbReference type="Pfam" id="PF00125"/>
    </source>
</evidence>
<reference evidence="10" key="1">
    <citation type="submission" date="2020-10" db="EMBL/GenBank/DDBJ databases">
        <authorList>
            <person name="Kikuchi T."/>
        </authorList>
    </citation>
    <scope>NUCLEOTIDE SEQUENCE</scope>
    <source>
        <strain evidence="10">NKZ352</strain>
    </source>
</reference>
<evidence type="ECO:0000256" key="2">
    <source>
        <dbReference type="ARBA" id="ARBA00004286"/>
    </source>
</evidence>
<feature type="compositionally biased region" description="Basic residues" evidence="8">
    <location>
        <begin position="207"/>
        <end position="220"/>
    </location>
</feature>
<sequence>MSSYEYPRGRPGFDSSRFSTSSRSYRGPIIEEIFDEGPQPRVERDDTQRTYSTNSYLRGYSGDENSENFSDEDAERKERLQRCKMRISELNGEWEDLRRRELSDPTKFPVEDRRRKDKIAEKKAKFEEMYRLALDKFKTQRRVLAPIRRFSRQQSPNYEFESDRKSAGNRNERREYVDADYYGPMASSGSRSSNVPANRAPPTRGDFKRKSRNPRNKKRYQPGAKALQEIRKYQRSTDLLINRAPFRRVVKEIVQEYGEFRMQADALAALQEAAEAFLVQFFENANLCTAHAHRVTLMPADIHLARRLVLRF</sequence>
<feature type="region of interest" description="Disordered" evidence="8">
    <location>
        <begin position="155"/>
        <end position="222"/>
    </location>
</feature>
<dbReference type="GO" id="GO:0005634">
    <property type="term" value="C:nucleus"/>
    <property type="evidence" value="ECO:0007669"/>
    <property type="project" value="UniProtKB-SubCell"/>
</dbReference>
<dbReference type="CDD" id="cd22911">
    <property type="entry name" value="HFD_H3"/>
    <property type="match status" value="1"/>
</dbReference>
<organism evidence="10 11">
    <name type="scientific">Caenorhabditis auriculariae</name>
    <dbReference type="NCBI Taxonomy" id="2777116"/>
    <lineage>
        <taxon>Eukaryota</taxon>
        <taxon>Metazoa</taxon>
        <taxon>Ecdysozoa</taxon>
        <taxon>Nematoda</taxon>
        <taxon>Chromadorea</taxon>
        <taxon>Rhabditida</taxon>
        <taxon>Rhabditina</taxon>
        <taxon>Rhabditomorpha</taxon>
        <taxon>Rhabditoidea</taxon>
        <taxon>Rhabditidae</taxon>
        <taxon>Peloderinae</taxon>
        <taxon>Caenorhabditis</taxon>
    </lineage>
</organism>
<evidence type="ECO:0000256" key="8">
    <source>
        <dbReference type="SAM" id="MobiDB-lite"/>
    </source>
</evidence>